<dbReference type="AlphaFoldDB" id="A0A507DFA0"/>
<feature type="compositionally biased region" description="Low complexity" evidence="2">
    <location>
        <begin position="638"/>
        <end position="647"/>
    </location>
</feature>
<feature type="coiled-coil region" evidence="1">
    <location>
        <begin position="111"/>
        <end position="145"/>
    </location>
</feature>
<feature type="compositionally biased region" description="Basic and acidic residues" evidence="2">
    <location>
        <begin position="622"/>
        <end position="636"/>
    </location>
</feature>
<gene>
    <name evidence="3" type="ORF">SeMB42_g02573</name>
</gene>
<proteinExistence type="predicted"/>
<evidence type="ECO:0000256" key="1">
    <source>
        <dbReference type="SAM" id="Coils"/>
    </source>
</evidence>
<evidence type="ECO:0000313" key="4">
    <source>
        <dbReference type="Proteomes" id="UP000317494"/>
    </source>
</evidence>
<feature type="region of interest" description="Disordered" evidence="2">
    <location>
        <begin position="75"/>
        <end position="97"/>
    </location>
</feature>
<sequence length="654" mass="71395">MHIDLLSSISTRLQHVRVPLLYQVSRYSASRVWTSFSAPRGPEVLRQGSPYFHKNPRCRQRKDILISRSGTGYAIPRSQKTTMDSSSDDPKDMSTRQAESYAETIRTQERLRYAQELLSDMSSQLAVLQRENGVLQGENSSLKRRTEEMELLLRQFQSSIGPSTAMQVAPKHTSVVSSPNLAHSPQIVQVPAHMVAAMRNGALSMADVAKAASTSGAIKTSPNPVVSTSSTPAAPIVSIESPSTQSPRPVPTRSNTPSQLAPAKQCDVRHNDMIPWLVLIQRKWPEKSLCLPSNIQELFSHGAQFFLTSVLGPAAAAECLELSGRQGPCIPSILATTFMEWLDAKLDVESVLNGFKKYTFADPMPLSEGRRSAVLKQISALASNTRKMAQVPSVGLHLSGTQTLIGTLRSEKTGLRTWFDPVITPSVLEKAKSNIAPNNLQSTPFQQCCPDTLSLLECPPPNSLRSEESSSASGCSKSNKRRRRCHDSPNQATPSSSPQQFKSPRVEGKRGCEFFSSCSPIIYPIMTHEGQKHPLQTLSYHAVTSTVASQAVAPSADEIENNKDIQPLCEKRQEPIQHEAKHQAEACLHEKRGAEMPYVSSANRVPNPVVCESSVLISEILSKKDPSATQVDKDASSSDDTSLTTAAKGSIVHS</sequence>
<keyword evidence="1" id="KW-0175">Coiled coil</keyword>
<evidence type="ECO:0000313" key="3">
    <source>
        <dbReference type="EMBL" id="TPX49548.1"/>
    </source>
</evidence>
<feature type="compositionally biased region" description="Polar residues" evidence="2">
    <location>
        <begin position="488"/>
        <end position="502"/>
    </location>
</feature>
<reference evidence="3 4" key="1">
    <citation type="journal article" date="2019" name="Sci. Rep.">
        <title>Comparative genomics of chytrid fungi reveal insights into the obligate biotrophic and pathogenic lifestyle of Synchytrium endobioticum.</title>
        <authorList>
            <person name="van de Vossenberg B.T.L.H."/>
            <person name="Warris S."/>
            <person name="Nguyen H.D.T."/>
            <person name="van Gent-Pelzer M.P.E."/>
            <person name="Joly D.L."/>
            <person name="van de Geest H.C."/>
            <person name="Bonants P.J.M."/>
            <person name="Smith D.S."/>
            <person name="Levesque C.A."/>
            <person name="van der Lee T.A.J."/>
        </authorList>
    </citation>
    <scope>NUCLEOTIDE SEQUENCE [LARGE SCALE GENOMIC DNA]</scope>
    <source>
        <strain evidence="3 4">MB42</strain>
    </source>
</reference>
<dbReference type="EMBL" id="QEAN01000081">
    <property type="protein sequence ID" value="TPX49548.1"/>
    <property type="molecule type" value="Genomic_DNA"/>
</dbReference>
<evidence type="ECO:0000256" key="2">
    <source>
        <dbReference type="SAM" id="MobiDB-lite"/>
    </source>
</evidence>
<comment type="caution">
    <text evidence="3">The sequence shown here is derived from an EMBL/GenBank/DDBJ whole genome shotgun (WGS) entry which is preliminary data.</text>
</comment>
<dbReference type="VEuPathDB" id="FungiDB:SeMB42_g02573"/>
<accession>A0A507DFA0</accession>
<feature type="compositionally biased region" description="Polar residues" evidence="2">
    <location>
        <begin position="240"/>
        <end position="259"/>
    </location>
</feature>
<feature type="compositionally biased region" description="Low complexity" evidence="2">
    <location>
        <begin position="220"/>
        <end position="232"/>
    </location>
</feature>
<feature type="region of interest" description="Disordered" evidence="2">
    <location>
        <begin position="460"/>
        <end position="506"/>
    </location>
</feature>
<name>A0A507DFA0_9FUNG</name>
<organism evidence="3 4">
    <name type="scientific">Synchytrium endobioticum</name>
    <dbReference type="NCBI Taxonomy" id="286115"/>
    <lineage>
        <taxon>Eukaryota</taxon>
        <taxon>Fungi</taxon>
        <taxon>Fungi incertae sedis</taxon>
        <taxon>Chytridiomycota</taxon>
        <taxon>Chytridiomycota incertae sedis</taxon>
        <taxon>Chytridiomycetes</taxon>
        <taxon>Synchytriales</taxon>
        <taxon>Synchytriaceae</taxon>
        <taxon>Synchytrium</taxon>
    </lineage>
</organism>
<keyword evidence="4" id="KW-1185">Reference proteome</keyword>
<dbReference type="Proteomes" id="UP000317494">
    <property type="component" value="Unassembled WGS sequence"/>
</dbReference>
<protein>
    <submittedName>
        <fullName evidence="3">Uncharacterized protein</fullName>
    </submittedName>
</protein>
<feature type="region of interest" description="Disordered" evidence="2">
    <location>
        <begin position="622"/>
        <end position="654"/>
    </location>
</feature>
<feature type="region of interest" description="Disordered" evidence="2">
    <location>
        <begin position="215"/>
        <end position="264"/>
    </location>
</feature>